<dbReference type="AlphaFoldDB" id="D7CMU7"/>
<protein>
    <recommendedName>
        <fullName evidence="3">SipW-cognate class signal peptide</fullName>
    </recommendedName>
</protein>
<dbReference type="Proteomes" id="UP000000378">
    <property type="component" value="Chromosome"/>
</dbReference>
<evidence type="ECO:0000313" key="1">
    <source>
        <dbReference type="EMBL" id="ADI02032.1"/>
    </source>
</evidence>
<dbReference type="OrthoDB" id="1955180at2"/>
<name>D7CMU7_SYNLT</name>
<dbReference type="EMBL" id="CP002048">
    <property type="protein sequence ID" value="ADI02032.1"/>
    <property type="molecule type" value="Genomic_DNA"/>
</dbReference>
<sequence>MRKMLVICVMAVMTLTLVGFGFAKWSDTVTISSDVETGNLQTTIAPGGVNDRGADPQYGPGHNEEGKDVASIECVQGEGENADHSLNVTINNGYPFYKPGFTFVITSTGTVPVKIEDIQGPNWQGDLADYIKIAGWSFTVDNPAAYGLPAQEFTVESDETNSTWEGLVEAIGHQQLHQNGTLTVNLEFYIDETDNGQEDGNLCPMNASATGTITIKSSQWNEVGTAETVE</sequence>
<evidence type="ECO:0008006" key="3">
    <source>
        <dbReference type="Google" id="ProtNLM"/>
    </source>
</evidence>
<dbReference type="KEGG" id="slp:Slip_1260"/>
<reference evidence="1 2" key="2">
    <citation type="journal article" date="2010" name="Stand. Genomic Sci.">
        <title>Complete genome sequence of Syntrophothermus lipocalidus type strain (TGB-C1).</title>
        <authorList>
            <person name="Djao O.D."/>
            <person name="Zhang X."/>
            <person name="Lucas S."/>
            <person name="Lapidus A."/>
            <person name="Del Rio T.G."/>
            <person name="Nolan M."/>
            <person name="Tice H."/>
            <person name="Cheng J.F."/>
            <person name="Han C."/>
            <person name="Tapia R."/>
            <person name="Goodwin L."/>
            <person name="Pitluck S."/>
            <person name="Liolios K."/>
            <person name="Ivanova N."/>
            <person name="Mavromatis K."/>
            <person name="Mikhailova N."/>
            <person name="Ovchinnikova G."/>
            <person name="Pati A."/>
            <person name="Brambilla E."/>
            <person name="Chen A."/>
            <person name="Palaniappan K."/>
            <person name="Land M."/>
            <person name="Hauser L."/>
            <person name="Chang Y.J."/>
            <person name="Jeffries C.D."/>
            <person name="Rohde M."/>
            <person name="Sikorski J."/>
            <person name="Spring S."/>
            <person name="Goker M."/>
            <person name="Detter J.C."/>
            <person name="Woyke T."/>
            <person name="Bristow J."/>
            <person name="Eisen J.A."/>
            <person name="Markowitz V."/>
            <person name="Hugenholtz P."/>
            <person name="Kyrpides N.C."/>
            <person name="Klenk H.P."/>
        </authorList>
    </citation>
    <scope>NUCLEOTIDE SEQUENCE [LARGE SCALE GENOMIC DNA]</scope>
    <source>
        <strain evidence="2">DSM 12680 / TGB-C1</strain>
    </source>
</reference>
<reference evidence="2" key="1">
    <citation type="journal article" date="2010" name="Stand. Genomic Sci.">
        <title>Complete genome sequence of Syntrophothermus lipocalidus type strain (TGB-C1T).</title>
        <authorList>
            <consortium name="US DOE Joint Genome Institute (JGI-PGF)"/>
            <person name="Djao O."/>
            <person name="Zhang X."/>
            <person name="Lucas S."/>
            <person name="Lapidus A."/>
            <person name="Glavina Del Rio T."/>
            <person name="Nolan M."/>
            <person name="Tice H."/>
            <person name="Cheng J."/>
            <person name="Han C."/>
            <person name="Tapia R."/>
            <person name="Goodwin L."/>
            <person name="Pitluck S."/>
            <person name="Liolios K."/>
            <person name="Ivanova N."/>
            <person name="Mavromatis K."/>
            <person name="Mikhailova N."/>
            <person name="Ovchinnikova G."/>
            <person name="Pati A."/>
            <person name="Brambilla E."/>
            <person name="Chen A."/>
            <person name="Palaniappan K."/>
            <person name="Land M."/>
            <person name="Hauser L."/>
            <person name="Chang Y."/>
            <person name="Jeffries C."/>
            <person name="Rohde M."/>
            <person name="Sikorski J."/>
            <person name="Spring S."/>
            <person name="Goker M."/>
            <person name="Detter J."/>
            <person name="Woyke T."/>
            <person name="Bristow J."/>
            <person name="Eisen J."/>
            <person name="Markowitz V."/>
            <person name="Hugenholtz P."/>
            <person name="Kyrpides N."/>
            <person name="Klenk H."/>
        </authorList>
    </citation>
    <scope>NUCLEOTIDE SEQUENCE [LARGE SCALE GENOMIC DNA]</scope>
    <source>
        <strain evidence="2">DSM 12680 / TGB-C1</strain>
    </source>
</reference>
<dbReference type="HOGENOM" id="CLU_108526_0_0_9"/>
<proteinExistence type="predicted"/>
<organism evidence="1 2">
    <name type="scientific">Syntrophothermus lipocalidus (strain DSM 12680 / TGB-C1)</name>
    <dbReference type="NCBI Taxonomy" id="643648"/>
    <lineage>
        <taxon>Bacteria</taxon>
        <taxon>Bacillati</taxon>
        <taxon>Bacillota</taxon>
        <taxon>Clostridia</taxon>
        <taxon>Eubacteriales</taxon>
        <taxon>Syntrophomonadaceae</taxon>
        <taxon>Syntrophothermus</taxon>
    </lineage>
</organism>
<keyword evidence="2" id="KW-1185">Reference proteome</keyword>
<accession>D7CMU7</accession>
<dbReference type="RefSeq" id="WP_013175434.1">
    <property type="nucleotide sequence ID" value="NC_014220.1"/>
</dbReference>
<evidence type="ECO:0000313" key="2">
    <source>
        <dbReference type="Proteomes" id="UP000000378"/>
    </source>
</evidence>
<gene>
    <name evidence="1" type="ordered locus">Slip_1260</name>
</gene>